<organism evidence="2 3">
    <name type="scientific">Caerostris extrusa</name>
    <name type="common">Bark spider</name>
    <name type="synonym">Caerostris bankana</name>
    <dbReference type="NCBI Taxonomy" id="172846"/>
    <lineage>
        <taxon>Eukaryota</taxon>
        <taxon>Metazoa</taxon>
        <taxon>Ecdysozoa</taxon>
        <taxon>Arthropoda</taxon>
        <taxon>Chelicerata</taxon>
        <taxon>Arachnida</taxon>
        <taxon>Araneae</taxon>
        <taxon>Araneomorphae</taxon>
        <taxon>Entelegynae</taxon>
        <taxon>Araneoidea</taxon>
        <taxon>Araneidae</taxon>
        <taxon>Caerostris</taxon>
    </lineage>
</organism>
<feature type="non-terminal residue" evidence="2">
    <location>
        <position position="1"/>
    </location>
</feature>
<protein>
    <submittedName>
        <fullName evidence="2">Uncharacterized protein</fullName>
    </submittedName>
</protein>
<evidence type="ECO:0000313" key="3">
    <source>
        <dbReference type="Proteomes" id="UP001054945"/>
    </source>
</evidence>
<feature type="region of interest" description="Disordered" evidence="1">
    <location>
        <begin position="1"/>
        <end position="24"/>
    </location>
</feature>
<proteinExistence type="predicted"/>
<dbReference type="AlphaFoldDB" id="A0AAV4TTT1"/>
<name>A0AAV4TTT1_CAEEX</name>
<evidence type="ECO:0000256" key="1">
    <source>
        <dbReference type="SAM" id="MobiDB-lite"/>
    </source>
</evidence>
<comment type="caution">
    <text evidence="2">The sequence shown here is derived from an EMBL/GenBank/DDBJ whole genome shotgun (WGS) entry which is preliminary data.</text>
</comment>
<sequence length="71" mass="8251">RGELHPPFPIQEQGALGNEGGNSVPFREEVGFPLTMEMDEMGKMFLTFMQFRFIRSTSRNVGQCRRRMQIE</sequence>
<accession>A0AAV4TTT1</accession>
<keyword evidence="3" id="KW-1185">Reference proteome</keyword>
<reference evidence="2 3" key="1">
    <citation type="submission" date="2021-06" db="EMBL/GenBank/DDBJ databases">
        <title>Caerostris extrusa draft genome.</title>
        <authorList>
            <person name="Kono N."/>
            <person name="Arakawa K."/>
        </authorList>
    </citation>
    <scope>NUCLEOTIDE SEQUENCE [LARGE SCALE GENOMIC DNA]</scope>
</reference>
<dbReference type="EMBL" id="BPLR01011714">
    <property type="protein sequence ID" value="GIY48436.1"/>
    <property type="molecule type" value="Genomic_DNA"/>
</dbReference>
<dbReference type="Proteomes" id="UP001054945">
    <property type="component" value="Unassembled WGS sequence"/>
</dbReference>
<gene>
    <name evidence="2" type="ORF">CEXT_259881</name>
</gene>
<evidence type="ECO:0000313" key="2">
    <source>
        <dbReference type="EMBL" id="GIY48436.1"/>
    </source>
</evidence>